<dbReference type="Pfam" id="PF00175">
    <property type="entry name" value="NAD_binding_1"/>
    <property type="match status" value="1"/>
</dbReference>
<evidence type="ECO:0000313" key="21">
    <source>
        <dbReference type="Proteomes" id="UP000014254"/>
    </source>
</evidence>
<comment type="catalytic activity">
    <reaction evidence="16">
        <text>2 oxidized [cytochrome P450] + NADPH = 2 reduced [cytochrome P450] + NADP(+) + H(+)</text>
        <dbReference type="Rhea" id="RHEA:24040"/>
        <dbReference type="Rhea" id="RHEA-COMP:14627"/>
        <dbReference type="Rhea" id="RHEA-COMP:14628"/>
        <dbReference type="ChEBI" id="CHEBI:15378"/>
        <dbReference type="ChEBI" id="CHEBI:55376"/>
        <dbReference type="ChEBI" id="CHEBI:57783"/>
        <dbReference type="ChEBI" id="CHEBI:58349"/>
        <dbReference type="ChEBI" id="CHEBI:60344"/>
        <dbReference type="EC" id="1.6.2.4"/>
    </reaction>
</comment>
<dbReference type="SUPFAM" id="SSF52218">
    <property type="entry name" value="Flavoproteins"/>
    <property type="match status" value="1"/>
</dbReference>
<evidence type="ECO:0000256" key="13">
    <source>
        <dbReference type="ARBA" id="ARBA00023136"/>
    </source>
</evidence>
<name>S2K2U4_MUCC1</name>
<dbReference type="Pfam" id="PF00258">
    <property type="entry name" value="Flavodoxin_1"/>
    <property type="match status" value="1"/>
</dbReference>
<comment type="cofactor">
    <cofactor evidence="2">
        <name>FAD</name>
        <dbReference type="ChEBI" id="CHEBI:57692"/>
    </cofactor>
</comment>
<dbReference type="FunCoup" id="S2K2U4">
    <property type="interactions" value="659"/>
</dbReference>
<evidence type="ECO:0000256" key="14">
    <source>
        <dbReference type="ARBA" id="ARBA00023166"/>
    </source>
</evidence>
<keyword evidence="14" id="KW-1207">Sterol metabolism</keyword>
<dbReference type="GO" id="GO:0016126">
    <property type="term" value="P:sterol biosynthetic process"/>
    <property type="evidence" value="ECO:0007669"/>
    <property type="project" value="UniProtKB-KW"/>
</dbReference>
<keyword evidence="15" id="KW-0753">Steroid metabolism</keyword>
<evidence type="ECO:0000256" key="4">
    <source>
        <dbReference type="ARBA" id="ARBA00022643"/>
    </source>
</evidence>
<keyword evidence="21" id="KW-1185">Reference proteome</keyword>
<reference evidence="21" key="1">
    <citation type="submission" date="2013-05" db="EMBL/GenBank/DDBJ databases">
        <title>The Genome sequence of Mucor circinelloides f. circinelloides 1006PhL.</title>
        <authorList>
            <consortium name="The Broad Institute Genomics Platform"/>
            <person name="Cuomo C."/>
            <person name="Earl A."/>
            <person name="Findley K."/>
            <person name="Lee S.C."/>
            <person name="Walker B."/>
            <person name="Young S."/>
            <person name="Zeng Q."/>
            <person name="Gargeya S."/>
            <person name="Fitzgerald M."/>
            <person name="Haas B."/>
            <person name="Abouelleil A."/>
            <person name="Allen A.W."/>
            <person name="Alvarado L."/>
            <person name="Arachchi H.M."/>
            <person name="Berlin A.M."/>
            <person name="Chapman S.B."/>
            <person name="Gainer-Dewar J."/>
            <person name="Goldberg J."/>
            <person name="Griggs A."/>
            <person name="Gujja S."/>
            <person name="Hansen M."/>
            <person name="Howarth C."/>
            <person name="Imamovic A."/>
            <person name="Ireland A."/>
            <person name="Larimer J."/>
            <person name="McCowan C."/>
            <person name="Murphy C."/>
            <person name="Pearson M."/>
            <person name="Poon T.W."/>
            <person name="Priest M."/>
            <person name="Roberts A."/>
            <person name="Saif S."/>
            <person name="Shea T."/>
            <person name="Sisk P."/>
            <person name="Sykes S."/>
            <person name="Wortman J."/>
            <person name="Nusbaum C."/>
            <person name="Birren B."/>
        </authorList>
    </citation>
    <scope>NUCLEOTIDE SEQUENCE [LARGE SCALE GENOMIC DNA]</scope>
    <source>
        <strain evidence="21">1006PhL</strain>
    </source>
</reference>
<evidence type="ECO:0000256" key="1">
    <source>
        <dbReference type="ARBA" id="ARBA00001917"/>
    </source>
</evidence>
<evidence type="ECO:0000259" key="19">
    <source>
        <dbReference type="PROSITE" id="PS51384"/>
    </source>
</evidence>
<dbReference type="Gene3D" id="3.40.50.80">
    <property type="entry name" value="Nucleotide-binding domain of ferredoxin-NADP reductase (FNR) module"/>
    <property type="match status" value="1"/>
</dbReference>
<dbReference type="OMA" id="DANKMAR"/>
<dbReference type="InterPro" id="IPR017927">
    <property type="entry name" value="FAD-bd_FR_type"/>
</dbReference>
<evidence type="ECO:0000256" key="6">
    <source>
        <dbReference type="ARBA" id="ARBA00022824"/>
    </source>
</evidence>
<organism evidence="20 21">
    <name type="scientific">Mucor circinelloides f. circinelloides (strain 1006PhL)</name>
    <name type="common">Mucormycosis agent</name>
    <name type="synonym">Calyptromyces circinelloides</name>
    <dbReference type="NCBI Taxonomy" id="1220926"/>
    <lineage>
        <taxon>Eukaryota</taxon>
        <taxon>Fungi</taxon>
        <taxon>Fungi incertae sedis</taxon>
        <taxon>Mucoromycota</taxon>
        <taxon>Mucoromycotina</taxon>
        <taxon>Mucoromycetes</taxon>
        <taxon>Mucorales</taxon>
        <taxon>Mucorineae</taxon>
        <taxon>Mucoraceae</taxon>
        <taxon>Mucor</taxon>
    </lineage>
</organism>
<dbReference type="InParanoid" id="S2K2U4"/>
<dbReference type="PANTHER" id="PTHR19384:SF17">
    <property type="entry name" value="NADPH--CYTOCHROME P450 REDUCTASE"/>
    <property type="match status" value="1"/>
</dbReference>
<dbReference type="InterPro" id="IPR001709">
    <property type="entry name" value="Flavoprot_Pyr_Nucl_cyt_Rdtase"/>
</dbReference>
<dbReference type="GO" id="GO:0010181">
    <property type="term" value="F:FMN binding"/>
    <property type="evidence" value="ECO:0007669"/>
    <property type="project" value="InterPro"/>
</dbReference>
<dbReference type="InterPro" id="IPR017938">
    <property type="entry name" value="Riboflavin_synthase-like_b-brl"/>
</dbReference>
<dbReference type="PANTHER" id="PTHR19384">
    <property type="entry name" value="NITRIC OXIDE SYNTHASE-RELATED"/>
    <property type="match status" value="1"/>
</dbReference>
<dbReference type="Gene3D" id="3.40.50.360">
    <property type="match status" value="1"/>
</dbReference>
<gene>
    <name evidence="20" type="ORF">HMPREF1544_03657</name>
</gene>
<keyword evidence="12" id="KW-0756">Sterol biosynthesis</keyword>
<keyword evidence="8 16" id="KW-0521">NADP</keyword>
<sequence>MAASSSAKVARNKHKKSSFILALAPYRILTLFVKYLMSLGTLILMLRRLYTVDDEDKKQMKKKNARKQETLNTISSLMKSNSCQLIIFYGSQTGTAEAYAHRIAKDYKRKYNLDAMVASLDQYDMKYLDALPGVAVFVVASYGEGEPTDNAVSFYDLLDTYSTRNEAYLSHLRYCIFGLGNSSYPVYNGASKTLDKKLNQLGAHRLGERGQGDDSSSMEEDFVQWSDHVLWPELEKVLRLKVDSTCSTEVDTATVLTTYTVIESEDSMASRIYLGEQGPHHHDAVYSASNPYFAPVQIRSLLDNDSLNERHCIHIDIDLSGSRIAYQTGDHVALFPVNTEEMVQRTAHMFGIAGKLDTAIQVISTAKNTAKKSPFPTPTTYQAALRYYLDISRIPSRQDLKSINAFAPSAAAKSLLADLTGDLIRYKTTVADAHLTLVNVLDLVCKQDETFNGVPFALLVDIFGRLQPRFYSISSSNREVPSSASVTCVTLQYQPTKSEKRIVYGINTNYLWCMYEHSKNIKTTLPIHYAMPTENKLPIYIRKASNFKMPQDMSIPIIMVGPGTGVAPFRGFVRERAFLKQSSNVQVGTTILFFGCRSQQDYLYKDEWPALFDTLGKDSKIITAFSRETASKVYVQHQIKVHGQDVWDLLSSRNAHFYVCGDANKMARDVYRCIVDVAIEYGSMNEADAIDYVADLKKQNRYQQDVWA</sequence>
<keyword evidence="9" id="KW-0752">Steroid biosynthesis</keyword>
<evidence type="ECO:0000256" key="5">
    <source>
        <dbReference type="ARBA" id="ARBA00022692"/>
    </source>
</evidence>
<evidence type="ECO:0000256" key="17">
    <source>
        <dbReference type="SAM" id="Phobius"/>
    </source>
</evidence>
<keyword evidence="4" id="KW-0288">FMN</keyword>
<dbReference type="SUPFAM" id="SSF63380">
    <property type="entry name" value="Riboflavin synthase domain-like"/>
    <property type="match status" value="1"/>
</dbReference>
<dbReference type="InterPro" id="IPR003097">
    <property type="entry name" value="CysJ-like_FAD-binding"/>
</dbReference>
<dbReference type="GO" id="GO:0005789">
    <property type="term" value="C:endoplasmic reticulum membrane"/>
    <property type="evidence" value="ECO:0007669"/>
    <property type="project" value="UniProtKB-SubCell"/>
</dbReference>
<keyword evidence="3" id="KW-0285">Flavoprotein</keyword>
<dbReference type="eggNOG" id="KOG1158">
    <property type="taxonomic scope" value="Eukaryota"/>
</dbReference>
<dbReference type="VEuPathDB" id="FungiDB:HMPREF1544_03657"/>
<comment type="cofactor">
    <cofactor evidence="1">
        <name>FMN</name>
        <dbReference type="ChEBI" id="CHEBI:58210"/>
    </cofactor>
</comment>
<comment type="subcellular location">
    <subcellularLocation>
        <location evidence="16">Endoplasmic reticulum membrane</location>
    </subcellularLocation>
</comment>
<dbReference type="PROSITE" id="PS51384">
    <property type="entry name" value="FAD_FR"/>
    <property type="match status" value="1"/>
</dbReference>
<dbReference type="InterPro" id="IPR023173">
    <property type="entry name" value="NADPH_Cyt_P450_Rdtase_alpha"/>
</dbReference>
<keyword evidence="13 16" id="KW-0472">Membrane</keyword>
<dbReference type="Gene3D" id="2.40.30.10">
    <property type="entry name" value="Translation factors"/>
    <property type="match status" value="2"/>
</dbReference>
<accession>S2K2U4</accession>
<comment type="function">
    <text evidence="16">This enzyme is required for electron transfer from NADP to cytochrome P450.</text>
</comment>
<keyword evidence="9" id="KW-0443">Lipid metabolism</keyword>
<dbReference type="InterPro" id="IPR001094">
    <property type="entry name" value="Flavdoxin-like"/>
</dbReference>
<dbReference type="PROSITE" id="PS50902">
    <property type="entry name" value="FLAVODOXIN_LIKE"/>
    <property type="match status" value="1"/>
</dbReference>
<keyword evidence="11 16" id="KW-0560">Oxidoreductase</keyword>
<evidence type="ECO:0000256" key="12">
    <source>
        <dbReference type="ARBA" id="ARBA00023011"/>
    </source>
</evidence>
<evidence type="ECO:0000256" key="11">
    <source>
        <dbReference type="ARBA" id="ARBA00023002"/>
    </source>
</evidence>
<dbReference type="OrthoDB" id="1856718at2759"/>
<dbReference type="Gene3D" id="1.20.990.10">
    <property type="entry name" value="NADPH-cytochrome p450 Reductase, Chain A, domain 3"/>
    <property type="match status" value="1"/>
</dbReference>
<keyword evidence="6 16" id="KW-0256">Endoplasmic reticulum</keyword>
<evidence type="ECO:0000256" key="10">
    <source>
        <dbReference type="ARBA" id="ARBA00022989"/>
    </source>
</evidence>
<feature type="domain" description="Flavodoxin-like" evidence="18">
    <location>
        <begin position="85"/>
        <end position="230"/>
    </location>
</feature>
<dbReference type="AlphaFoldDB" id="S2K2U4"/>
<dbReference type="PIRSF" id="PIRSF000208">
    <property type="entry name" value="P450R"/>
    <property type="match status" value="1"/>
</dbReference>
<dbReference type="Proteomes" id="UP000014254">
    <property type="component" value="Unassembled WGS sequence"/>
</dbReference>
<dbReference type="InterPro" id="IPR008254">
    <property type="entry name" value="Flavodoxin/NO_synth"/>
</dbReference>
<evidence type="ECO:0000256" key="3">
    <source>
        <dbReference type="ARBA" id="ARBA00022630"/>
    </source>
</evidence>
<evidence type="ECO:0000256" key="7">
    <source>
        <dbReference type="ARBA" id="ARBA00022827"/>
    </source>
</evidence>
<evidence type="ECO:0000256" key="2">
    <source>
        <dbReference type="ARBA" id="ARBA00001974"/>
    </source>
</evidence>
<comment type="similarity">
    <text evidence="16">In the C-terminal section; belongs to the flavoprotein pyridine nucleotide cytochrome reductase family.</text>
</comment>
<feature type="domain" description="FAD-binding FR-type" evidence="19">
    <location>
        <begin position="289"/>
        <end position="550"/>
    </location>
</feature>
<dbReference type="InterPro" id="IPR023208">
    <property type="entry name" value="P450R"/>
</dbReference>
<dbReference type="STRING" id="1220926.S2K2U4"/>
<dbReference type="SUPFAM" id="SSF52343">
    <property type="entry name" value="Ferredoxin reductase-like, C-terminal NADP-linked domain"/>
    <property type="match status" value="1"/>
</dbReference>
<evidence type="ECO:0000256" key="9">
    <source>
        <dbReference type="ARBA" id="ARBA00022955"/>
    </source>
</evidence>
<evidence type="ECO:0000313" key="20">
    <source>
        <dbReference type="EMBL" id="EPB89573.1"/>
    </source>
</evidence>
<feature type="transmembrane region" description="Helical" evidence="17">
    <location>
        <begin position="20"/>
        <end position="46"/>
    </location>
</feature>
<evidence type="ECO:0000256" key="8">
    <source>
        <dbReference type="ARBA" id="ARBA00022857"/>
    </source>
</evidence>
<dbReference type="GO" id="GO:0003958">
    <property type="term" value="F:NADPH-hemoprotein reductase activity"/>
    <property type="evidence" value="ECO:0007669"/>
    <property type="project" value="UniProtKB-EC"/>
</dbReference>
<evidence type="ECO:0000256" key="15">
    <source>
        <dbReference type="ARBA" id="ARBA00023221"/>
    </source>
</evidence>
<dbReference type="InterPro" id="IPR039261">
    <property type="entry name" value="FNR_nucleotide-bd"/>
</dbReference>
<dbReference type="GO" id="GO:0050660">
    <property type="term" value="F:flavin adenine dinucleotide binding"/>
    <property type="evidence" value="ECO:0007669"/>
    <property type="project" value="TreeGrafter"/>
</dbReference>
<keyword evidence="7" id="KW-0274">FAD</keyword>
<dbReference type="FunFam" id="3.40.50.80:FF:000001">
    <property type="entry name" value="NADPH--cytochrome P450 reductase 1"/>
    <property type="match status" value="1"/>
</dbReference>
<dbReference type="PRINTS" id="PR00371">
    <property type="entry name" value="FPNCR"/>
</dbReference>
<dbReference type="PRINTS" id="PR00369">
    <property type="entry name" value="FLAVODOXIN"/>
</dbReference>
<dbReference type="EC" id="1.6.2.4" evidence="16"/>
<dbReference type="InterPro" id="IPR029039">
    <property type="entry name" value="Flavoprotein-like_sf"/>
</dbReference>
<dbReference type="EMBL" id="KE123933">
    <property type="protein sequence ID" value="EPB89573.1"/>
    <property type="molecule type" value="Genomic_DNA"/>
</dbReference>
<keyword evidence="9" id="KW-0444">Lipid biosynthesis</keyword>
<keyword evidence="10 17" id="KW-1133">Transmembrane helix</keyword>
<evidence type="ECO:0000256" key="16">
    <source>
        <dbReference type="PIRNR" id="PIRNR000208"/>
    </source>
</evidence>
<dbReference type="InterPro" id="IPR001433">
    <property type="entry name" value="OxRdtase_FAD/NAD-bd"/>
</dbReference>
<proteinExistence type="inferred from homology"/>
<evidence type="ECO:0000259" key="18">
    <source>
        <dbReference type="PROSITE" id="PS50902"/>
    </source>
</evidence>
<dbReference type="GO" id="GO:0005829">
    <property type="term" value="C:cytosol"/>
    <property type="evidence" value="ECO:0007669"/>
    <property type="project" value="TreeGrafter"/>
</dbReference>
<dbReference type="Pfam" id="PF00667">
    <property type="entry name" value="FAD_binding_1"/>
    <property type="match status" value="1"/>
</dbReference>
<protein>
    <recommendedName>
        <fullName evidence="16">NADPH--cytochrome P450 reductase</fullName>
        <ecNumber evidence="16">1.6.2.4</ecNumber>
    </recommendedName>
</protein>
<keyword evidence="5 17" id="KW-0812">Transmembrane</keyword>